<comment type="similarity">
    <text evidence="1 9">Belongs to the complex I NDUFS4 subunit family.</text>
</comment>
<dbReference type="PANTHER" id="PTHR12219">
    <property type="entry name" value="NADH-UBIQUINONE OXIDOREDUCTASE"/>
    <property type="match status" value="1"/>
</dbReference>
<reference evidence="11 13" key="2">
    <citation type="submission" date="2018-07" db="EMBL/GenBank/DDBJ databases">
        <title>Draft Genome Assemblies for Five Robust Yarrowia lipolytica Strains Exhibiting High Lipid Production and Pentose Sugar Utilization and Sugar Alcohol Secretion from Undetoxified Lignocellulosic Biomass Hydrolysates.</title>
        <authorList>
            <consortium name="DOE Joint Genome Institute"/>
            <person name="Walker C."/>
            <person name="Ryu S."/>
            <person name="Na H."/>
            <person name="Zane M."/>
            <person name="LaButti K."/>
            <person name="Lipzen A."/>
            <person name="Haridas S."/>
            <person name="Barry K."/>
            <person name="Grigoriev I.V."/>
            <person name="Quarterman J."/>
            <person name="Slininger P."/>
            <person name="Dien B."/>
            <person name="Trinh C.T."/>
        </authorList>
    </citation>
    <scope>NUCLEOTIDE SEQUENCE [LARGE SCALE GENOMIC DNA]</scope>
    <source>
        <strain evidence="11 13">YB392</strain>
    </source>
</reference>
<evidence type="ECO:0000256" key="1">
    <source>
        <dbReference type="ARBA" id="ARBA00005882"/>
    </source>
</evidence>
<evidence type="ECO:0000256" key="6">
    <source>
        <dbReference type="ARBA" id="ARBA00022982"/>
    </source>
</evidence>
<dbReference type="VEuPathDB" id="FungiDB:YALI1_B19507g"/>
<dbReference type="GO" id="GO:0005743">
    <property type="term" value="C:mitochondrial inner membrane"/>
    <property type="evidence" value="ECO:0007669"/>
    <property type="project" value="UniProtKB-SubCell"/>
</dbReference>
<dbReference type="EMBL" id="KZ859062">
    <property type="protein sequence ID" value="RDW23848.1"/>
    <property type="molecule type" value="Genomic_DNA"/>
</dbReference>
<dbReference type="OMA" id="GTIMKFD"/>
<evidence type="ECO:0000256" key="5">
    <source>
        <dbReference type="ARBA" id="ARBA00022946"/>
    </source>
</evidence>
<evidence type="ECO:0000313" key="13">
    <source>
        <dbReference type="Proteomes" id="UP000256601"/>
    </source>
</evidence>
<dbReference type="EMDB" id="EMD-10815"/>
<dbReference type="Gene3D" id="3.30.160.190">
    <property type="entry name" value="atu1810 like domain"/>
    <property type="match status" value="1"/>
</dbReference>
<sequence>MLSRSLRQLSQPSVRSFATSARLLQKKDVPEVGVNLDNVPAHEIVSGAPAELSRNRVVRIYQQAKPATQSGEYGTFAWRLDWDIVDVANRWENDLIGWQSSGDYMQATQMKFTSKESAIKFANKQGWDFYIQEPHHRKFRVKQYANNFVHSYGKLKHIRTK</sequence>
<evidence type="ECO:0000256" key="3">
    <source>
        <dbReference type="ARBA" id="ARBA00022660"/>
    </source>
</evidence>
<dbReference type="GO" id="GO:0022900">
    <property type="term" value="P:electron transport chain"/>
    <property type="evidence" value="ECO:0007669"/>
    <property type="project" value="InterPro"/>
</dbReference>
<dbReference type="AlphaFoldDB" id="A0A1D8N7X0"/>
<dbReference type="PANTHER" id="PTHR12219:SF8">
    <property type="entry name" value="NADH DEHYDROGENASE [UBIQUINONE] IRON-SULFUR PROTEIN 4, MITOCHONDRIAL"/>
    <property type="match status" value="1"/>
</dbReference>
<dbReference type="EMDB" id="EMD-10711"/>
<dbReference type="Proteomes" id="UP000182444">
    <property type="component" value="Chromosome 1B"/>
</dbReference>
<reference evidence="14" key="3">
    <citation type="journal article" date="2021" name="J. Biol. Chem.">
        <title>A conserved arginine residue is critical for stabilizing the N2 FeS cluster in mitochondrial complex I.</title>
        <authorList>
            <person name="Hameedi M.A."/>
            <person name="Grba D.N."/>
            <person name="Richardson K.H."/>
            <person name="Jones A.J.Y."/>
            <person name="Song W."/>
            <person name="Roessler M.M."/>
            <person name="Wright J.J."/>
            <person name="Hirst J."/>
        </authorList>
    </citation>
    <scope>STRUCTURE BY ELECTRON MICROSCOPY (3.70 ANGSTROMS)</scope>
</reference>
<keyword evidence="4 9" id="KW-0999">Mitochondrion inner membrane</keyword>
<keyword evidence="7 9" id="KW-0496">Mitochondrion</keyword>
<dbReference type="EMDB" id="EMD-4384"/>
<dbReference type="EMDB" id="EMD-4873"/>
<dbReference type="EMBL" id="CP017554">
    <property type="protein sequence ID" value="AOW01715.1"/>
    <property type="molecule type" value="Genomic_DNA"/>
</dbReference>
<dbReference type="PDB" id="7B0N">
    <property type="method" value="EM"/>
    <property type="resolution" value="3.70 A"/>
    <property type="chains" value="Q=1-161"/>
</dbReference>
<keyword evidence="3 9" id="KW-0679">Respiratory chain</keyword>
<dbReference type="KEGG" id="yli:2907350"/>
<evidence type="ECO:0007829" key="14">
    <source>
        <dbReference type="PDB" id="7B0N"/>
    </source>
</evidence>
<dbReference type="FunFam" id="3.30.160.190:FF:000001">
    <property type="entry name" value="NADH-ubiquinone oxidoreductase 21 kDa subunit mitochondrial"/>
    <property type="match status" value="1"/>
</dbReference>
<evidence type="ECO:0000313" key="11">
    <source>
        <dbReference type="EMBL" id="RDW23848.1"/>
    </source>
</evidence>
<gene>
    <name evidence="11" type="ORF">B0I71DRAFT_135289</name>
    <name evidence="10" type="ORF">YALI1_B19507g</name>
</gene>
<keyword evidence="5 9" id="KW-0809">Transit peptide</keyword>
<dbReference type="InterPro" id="IPR038532">
    <property type="entry name" value="NDUFS4-like_sf"/>
</dbReference>
<name>A0A1D8N7X0_YARLL</name>
<evidence type="ECO:0000256" key="4">
    <source>
        <dbReference type="ARBA" id="ARBA00022792"/>
    </source>
</evidence>
<dbReference type="SMR" id="A0A1D8N7X0"/>
<dbReference type="GeneID" id="2907350"/>
<dbReference type="RefSeq" id="XP_500903.1">
    <property type="nucleotide sequence ID" value="XM_500903.1"/>
</dbReference>
<keyword evidence="8 9" id="KW-0472">Membrane</keyword>
<dbReference type="Proteomes" id="UP000256601">
    <property type="component" value="Unassembled WGS sequence"/>
</dbReference>
<keyword evidence="2 9" id="KW-0813">Transport</keyword>
<comment type="function">
    <text evidence="9">Accessory subunit of the mitochondrial membrane respiratory chain NADH dehydrogenase (Complex I), that is believed not to be involved in catalysis. Complex I functions in the transfer of electrons from NADH to the respiratory chain. The immediate electron acceptor for the enzyme is believed to be ubiquinone.</text>
</comment>
<evidence type="ECO:0000256" key="7">
    <source>
        <dbReference type="ARBA" id="ARBA00023128"/>
    </source>
</evidence>
<dbReference type="EMDB" id="EMD-11969"/>
<evidence type="ECO:0000313" key="12">
    <source>
        <dbReference type="Proteomes" id="UP000182444"/>
    </source>
</evidence>
<evidence type="ECO:0000256" key="2">
    <source>
        <dbReference type="ARBA" id="ARBA00022448"/>
    </source>
</evidence>
<comment type="subcellular location">
    <subcellularLocation>
        <location evidence="9">Mitochondrion inner membrane</location>
        <topology evidence="9">Peripheral membrane protein</topology>
        <orientation evidence="9">Matrix side</orientation>
    </subcellularLocation>
</comment>
<protein>
    <recommendedName>
        <fullName evidence="9">NADH dehydrogenase [ubiquinone] iron-sulfur protein 4, mitochondrial</fullName>
    </recommendedName>
</protein>
<keyword evidence="6 9" id="KW-0249">Electron transport</keyword>
<accession>A0A1D8N7X0</accession>
<dbReference type="eggNOG" id="KOG3389">
    <property type="taxonomic scope" value="Eukaryota"/>
</dbReference>
<dbReference type="Pfam" id="PF04800">
    <property type="entry name" value="NDUS4"/>
    <property type="match status" value="1"/>
</dbReference>
<dbReference type="OrthoDB" id="3089at2759"/>
<evidence type="ECO:0000256" key="9">
    <source>
        <dbReference type="RuleBase" id="RU367010"/>
    </source>
</evidence>
<evidence type="ECO:0000256" key="8">
    <source>
        <dbReference type="ARBA" id="ARBA00023136"/>
    </source>
</evidence>
<proteinExistence type="evidence at protein level"/>
<dbReference type="EMDB" id="EMD-4872"/>
<keyword evidence="14" id="KW-0002">3D-structure</keyword>
<dbReference type="InterPro" id="IPR006885">
    <property type="entry name" value="NADH_UbQ_FeS_4_mit-like"/>
</dbReference>
<evidence type="ECO:0000313" key="10">
    <source>
        <dbReference type="EMBL" id="AOW01715.1"/>
    </source>
</evidence>
<organism evidence="10 12">
    <name type="scientific">Yarrowia lipolytica</name>
    <name type="common">Candida lipolytica</name>
    <dbReference type="NCBI Taxonomy" id="4952"/>
    <lineage>
        <taxon>Eukaryota</taxon>
        <taxon>Fungi</taxon>
        <taxon>Dikarya</taxon>
        <taxon>Ascomycota</taxon>
        <taxon>Saccharomycotina</taxon>
        <taxon>Dipodascomycetes</taxon>
        <taxon>Dipodascales</taxon>
        <taxon>Dipodascales incertae sedis</taxon>
        <taxon>Yarrowia</taxon>
    </lineage>
</organism>
<reference evidence="10 12" key="1">
    <citation type="journal article" date="2016" name="PLoS ONE">
        <title>Sequence Assembly of Yarrowia lipolytica Strain W29/CLIB89 Shows Transposable Element Diversity.</title>
        <authorList>
            <person name="Magnan C."/>
            <person name="Yu J."/>
            <person name="Chang I."/>
            <person name="Jahn E."/>
            <person name="Kanomata Y."/>
            <person name="Wu J."/>
            <person name="Zeller M."/>
            <person name="Oakes M."/>
            <person name="Baldi P."/>
            <person name="Sandmeyer S."/>
        </authorList>
    </citation>
    <scope>NUCLEOTIDE SEQUENCE [LARGE SCALE GENOMIC DNA]</scope>
    <source>
        <strain evidence="10">CLIB89</strain>
        <strain evidence="12">CLIB89(W29)</strain>
    </source>
</reference>
<dbReference type="VEuPathDB" id="FungiDB:YALI0_B14861g"/>